<dbReference type="InterPro" id="IPR036425">
    <property type="entry name" value="MoaB/Mog-like_dom_sf"/>
</dbReference>
<dbReference type="InterPro" id="IPR056596">
    <property type="entry name" value="FLAD1_M"/>
</dbReference>
<dbReference type="SMART" id="SM00852">
    <property type="entry name" value="MoCF_biosynth"/>
    <property type="match status" value="1"/>
</dbReference>
<dbReference type="OrthoDB" id="270728at2759"/>
<sequence length="297" mass="33958">MCAQVSSKFYATTVNHPTAGIIVIGDEILKGQVKDTNSYYMCNLLYKCGIKVKKISVIGDNIEEISKEIRDISNKYTYVITSGGIGPTHDDVTYEGLAKAFNDKLHYHPKLVDIIKYQFGINDPSSLAYKMAQIPQKASLKFGLNPSTDKPNTYPYVVLENVYVFPGSPVFFEKSFQSLYQELLSISKKFIKEELFINAREHIFVNALSTVVKEFPNVTFGSYPVNNCRYFKAFVTIESDNESNVQKAKQRFYKLNPADIFVDFDRTPHIDCITKYNKFLQSCLRPSIYEQSLEKLR</sequence>
<gene>
    <name evidence="3" type="ORF">EAG_11283</name>
</gene>
<organism evidence="4">
    <name type="scientific">Camponotus floridanus</name>
    <name type="common">Florida carpenter ant</name>
    <dbReference type="NCBI Taxonomy" id="104421"/>
    <lineage>
        <taxon>Eukaryota</taxon>
        <taxon>Metazoa</taxon>
        <taxon>Ecdysozoa</taxon>
        <taxon>Arthropoda</taxon>
        <taxon>Hexapoda</taxon>
        <taxon>Insecta</taxon>
        <taxon>Pterygota</taxon>
        <taxon>Neoptera</taxon>
        <taxon>Endopterygota</taxon>
        <taxon>Hymenoptera</taxon>
        <taxon>Apocrita</taxon>
        <taxon>Aculeata</taxon>
        <taxon>Formicoidea</taxon>
        <taxon>Formicidae</taxon>
        <taxon>Formicinae</taxon>
        <taxon>Camponotus</taxon>
    </lineage>
</organism>
<dbReference type="InParanoid" id="E2A0T8"/>
<dbReference type="PANTHER" id="PTHR13939:SF0">
    <property type="entry name" value="NMN AMIDOHYDROLASE-LIKE PROTEIN YFAY"/>
    <property type="match status" value="1"/>
</dbReference>
<evidence type="ECO:0000313" key="3">
    <source>
        <dbReference type="EMBL" id="EFN72991.1"/>
    </source>
</evidence>
<dbReference type="Gene3D" id="3.40.980.10">
    <property type="entry name" value="MoaB/Mog-like domain"/>
    <property type="match status" value="1"/>
</dbReference>
<dbReference type="SUPFAM" id="SSF53218">
    <property type="entry name" value="Molybdenum cofactor biosynthesis proteins"/>
    <property type="match status" value="1"/>
</dbReference>
<dbReference type="OMA" id="EGWAPGC"/>
<dbReference type="Pfam" id="PF24102">
    <property type="entry name" value="FLAD1_M"/>
    <property type="match status" value="1"/>
</dbReference>
<name>E2A0T8_CAMFO</name>
<comment type="similarity">
    <text evidence="1">In the N-terminal section; belongs to the MoaB/Mog family.</text>
</comment>
<reference evidence="3 4" key="1">
    <citation type="journal article" date="2010" name="Science">
        <title>Genomic comparison of the ants Camponotus floridanus and Harpegnathos saltator.</title>
        <authorList>
            <person name="Bonasio R."/>
            <person name="Zhang G."/>
            <person name="Ye C."/>
            <person name="Mutti N.S."/>
            <person name="Fang X."/>
            <person name="Qin N."/>
            <person name="Donahue G."/>
            <person name="Yang P."/>
            <person name="Li Q."/>
            <person name="Li C."/>
            <person name="Zhang P."/>
            <person name="Huang Z."/>
            <person name="Berger S.L."/>
            <person name="Reinberg D."/>
            <person name="Wang J."/>
            <person name="Liebig J."/>
        </authorList>
    </citation>
    <scope>NUCLEOTIDE SEQUENCE [LARGE SCALE GENOMIC DNA]</scope>
    <source>
        <strain evidence="4">C129</strain>
    </source>
</reference>
<dbReference type="InterPro" id="IPR050101">
    <property type="entry name" value="CinA"/>
</dbReference>
<evidence type="ECO:0000259" key="2">
    <source>
        <dbReference type="SMART" id="SM00852"/>
    </source>
</evidence>
<feature type="domain" description="MoaB/Mog" evidence="2">
    <location>
        <begin position="20"/>
        <end position="186"/>
    </location>
</feature>
<dbReference type="STRING" id="104421.E2A0T8"/>
<dbReference type="Proteomes" id="UP000000311">
    <property type="component" value="Unassembled WGS sequence"/>
</dbReference>
<proteinExistence type="inferred from homology"/>
<accession>E2A0T8</accession>
<dbReference type="NCBIfam" id="TIGR00177">
    <property type="entry name" value="molyb_syn"/>
    <property type="match status" value="1"/>
</dbReference>
<protein>
    <submittedName>
        <fullName evidence="3">FAD synthetase</fullName>
    </submittedName>
</protein>
<dbReference type="CDD" id="cd00885">
    <property type="entry name" value="cinA"/>
    <property type="match status" value="1"/>
</dbReference>
<dbReference type="PANTHER" id="PTHR13939">
    <property type="entry name" value="NICOTINAMIDE-NUCLEOTIDE AMIDOHYDROLASE PNCC"/>
    <property type="match status" value="1"/>
</dbReference>
<evidence type="ECO:0000313" key="4">
    <source>
        <dbReference type="Proteomes" id="UP000000311"/>
    </source>
</evidence>
<evidence type="ECO:0000256" key="1">
    <source>
        <dbReference type="ARBA" id="ARBA00007589"/>
    </source>
</evidence>
<dbReference type="AlphaFoldDB" id="E2A0T8"/>
<dbReference type="Pfam" id="PF00994">
    <property type="entry name" value="MoCF_biosynth"/>
    <property type="match status" value="1"/>
</dbReference>
<dbReference type="EMBL" id="GL435626">
    <property type="protein sequence ID" value="EFN72991.1"/>
    <property type="molecule type" value="Genomic_DNA"/>
</dbReference>
<keyword evidence="4" id="KW-1185">Reference proteome</keyword>
<dbReference type="InterPro" id="IPR001453">
    <property type="entry name" value="MoaB/Mog_dom"/>
</dbReference>